<dbReference type="Pfam" id="PF23436">
    <property type="entry name" value="RabGap-TBC_2"/>
    <property type="match status" value="1"/>
</dbReference>
<name>A0AAV8X893_9CUCU</name>
<comment type="caution">
    <text evidence="4">The sequence shown here is derived from an EMBL/GenBank/DDBJ whole genome shotgun (WGS) entry which is preliminary data.</text>
</comment>
<evidence type="ECO:0000313" key="4">
    <source>
        <dbReference type="EMBL" id="KAJ8934836.1"/>
    </source>
</evidence>
<proteinExistence type="predicted"/>
<dbReference type="InterPro" id="IPR000195">
    <property type="entry name" value="Rab-GAP-TBC_dom"/>
</dbReference>
<dbReference type="Proteomes" id="UP001162162">
    <property type="component" value="Unassembled WGS sequence"/>
</dbReference>
<evidence type="ECO:0000259" key="3">
    <source>
        <dbReference type="PROSITE" id="PS50086"/>
    </source>
</evidence>
<gene>
    <name evidence="4" type="ORF">NQ318_004578</name>
</gene>
<keyword evidence="2" id="KW-0175">Coiled coil</keyword>
<feature type="non-terminal residue" evidence="4">
    <location>
        <position position="1"/>
    </location>
</feature>
<dbReference type="PANTHER" id="PTHR47219:SF22">
    <property type="entry name" value="RAB-GAP TBC DOMAIN-CONTAINING PROTEIN"/>
    <property type="match status" value="1"/>
</dbReference>
<protein>
    <recommendedName>
        <fullName evidence="3">Rab-GAP TBC domain-containing protein</fullName>
    </recommendedName>
</protein>
<keyword evidence="1" id="KW-0343">GTPase activation</keyword>
<dbReference type="SMART" id="SM00164">
    <property type="entry name" value="TBC"/>
    <property type="match status" value="1"/>
</dbReference>
<dbReference type="GO" id="GO:0031267">
    <property type="term" value="F:small GTPase binding"/>
    <property type="evidence" value="ECO:0007669"/>
    <property type="project" value="TreeGrafter"/>
</dbReference>
<evidence type="ECO:0000313" key="5">
    <source>
        <dbReference type="Proteomes" id="UP001162162"/>
    </source>
</evidence>
<dbReference type="PROSITE" id="PS50086">
    <property type="entry name" value="TBC_RABGAP"/>
    <property type="match status" value="1"/>
</dbReference>
<feature type="domain" description="Rab-GAP TBC" evidence="3">
    <location>
        <begin position="1"/>
        <end position="166"/>
    </location>
</feature>
<evidence type="ECO:0000256" key="2">
    <source>
        <dbReference type="ARBA" id="ARBA00023054"/>
    </source>
</evidence>
<dbReference type="Gene3D" id="1.10.10.750">
    <property type="entry name" value="Ypt/Rab-GAP domain of gyp1p, domain 1"/>
    <property type="match status" value="1"/>
</dbReference>
<dbReference type="GO" id="GO:0005096">
    <property type="term" value="F:GTPase activator activity"/>
    <property type="evidence" value="ECO:0007669"/>
    <property type="project" value="UniProtKB-KW"/>
</dbReference>
<evidence type="ECO:0000256" key="1">
    <source>
        <dbReference type="ARBA" id="ARBA00022468"/>
    </source>
</evidence>
<sequence length="206" mass="23816">TSSTHDRTEDGGEEDLWVKWGHIANDWENNWKKQNVQIRELVRRGIPLHFRALVWQLLCGATEALRKKLYAEYIKMPEEEAFAVLVKIMEDFKMRDMFKPSMAELGLCMFQLENLVAEYLPDLNQHFQSQNFHTSMYASSWFLTLFTTALSLPLACRIMDVFLSEGMEIIFKVALAMLTLGKEELMSLDMEGMLKGAINEVIVRVG</sequence>
<dbReference type="EMBL" id="JAPWTK010000974">
    <property type="protein sequence ID" value="KAJ8934836.1"/>
    <property type="molecule type" value="Genomic_DNA"/>
</dbReference>
<dbReference type="InterPro" id="IPR035969">
    <property type="entry name" value="Rab-GAP_TBC_sf"/>
</dbReference>
<dbReference type="PANTHER" id="PTHR47219">
    <property type="entry name" value="RAB GTPASE-ACTIVATING PROTEIN 1-LIKE"/>
    <property type="match status" value="1"/>
</dbReference>
<dbReference type="InterPro" id="IPR050302">
    <property type="entry name" value="Rab_GAP_TBC_domain"/>
</dbReference>
<keyword evidence="5" id="KW-1185">Reference proteome</keyword>
<dbReference type="SUPFAM" id="SSF47923">
    <property type="entry name" value="Ypt/Rab-GAP domain of gyp1p"/>
    <property type="match status" value="2"/>
</dbReference>
<accession>A0AAV8X893</accession>
<reference evidence="4" key="1">
    <citation type="journal article" date="2023" name="Insect Mol. Biol.">
        <title>Genome sequencing provides insights into the evolution of gene families encoding plant cell wall-degrading enzymes in longhorned beetles.</title>
        <authorList>
            <person name="Shin N.R."/>
            <person name="Okamura Y."/>
            <person name="Kirsch R."/>
            <person name="Pauchet Y."/>
        </authorList>
    </citation>
    <scope>NUCLEOTIDE SEQUENCE</scope>
    <source>
        <strain evidence="4">AMC_N1</strain>
    </source>
</reference>
<dbReference type="AlphaFoldDB" id="A0AAV8X893"/>
<dbReference type="Gene3D" id="1.10.472.80">
    <property type="entry name" value="Ypt/Rab-GAP domain of gyp1p, domain 3"/>
    <property type="match status" value="1"/>
</dbReference>
<dbReference type="FunFam" id="1.10.10.750:FF:000003">
    <property type="entry name" value="GTPase activating protein (Evi5)"/>
    <property type="match status" value="1"/>
</dbReference>
<organism evidence="4 5">
    <name type="scientific">Aromia moschata</name>
    <dbReference type="NCBI Taxonomy" id="1265417"/>
    <lineage>
        <taxon>Eukaryota</taxon>
        <taxon>Metazoa</taxon>
        <taxon>Ecdysozoa</taxon>
        <taxon>Arthropoda</taxon>
        <taxon>Hexapoda</taxon>
        <taxon>Insecta</taxon>
        <taxon>Pterygota</taxon>
        <taxon>Neoptera</taxon>
        <taxon>Endopterygota</taxon>
        <taxon>Coleoptera</taxon>
        <taxon>Polyphaga</taxon>
        <taxon>Cucujiformia</taxon>
        <taxon>Chrysomeloidea</taxon>
        <taxon>Cerambycidae</taxon>
        <taxon>Cerambycinae</taxon>
        <taxon>Callichromatini</taxon>
        <taxon>Aromia</taxon>
    </lineage>
</organism>
<dbReference type="FunFam" id="1.10.472.80:FF:000002">
    <property type="entry name" value="Ecotropic viral integration site 5"/>
    <property type="match status" value="1"/>
</dbReference>